<protein>
    <submittedName>
        <fullName evidence="1">Unnamed protein product</fullName>
    </submittedName>
</protein>
<gene>
    <name evidence="1" type="ORF">Cboi01_000277500</name>
</gene>
<accession>A0ACB5TPY5</accession>
<proteinExistence type="predicted"/>
<organism evidence="1 2">
    <name type="scientific">Candida boidinii</name>
    <name type="common">Yeast</name>
    <dbReference type="NCBI Taxonomy" id="5477"/>
    <lineage>
        <taxon>Eukaryota</taxon>
        <taxon>Fungi</taxon>
        <taxon>Dikarya</taxon>
        <taxon>Ascomycota</taxon>
        <taxon>Saccharomycotina</taxon>
        <taxon>Pichiomycetes</taxon>
        <taxon>Pichiales</taxon>
        <taxon>Pichiaceae</taxon>
        <taxon>Ogataea</taxon>
        <taxon>Ogataea/Candida clade</taxon>
    </lineage>
</organism>
<keyword evidence="2" id="KW-1185">Reference proteome</keyword>
<dbReference type="EMBL" id="BSXV01001340">
    <property type="protein sequence ID" value="GME92508.1"/>
    <property type="molecule type" value="Genomic_DNA"/>
</dbReference>
<reference evidence="1" key="1">
    <citation type="submission" date="2023-04" db="EMBL/GenBank/DDBJ databases">
        <title>Candida boidinii NBRC 1967.</title>
        <authorList>
            <person name="Ichikawa N."/>
            <person name="Sato H."/>
            <person name="Tonouchi N."/>
        </authorList>
    </citation>
    <scope>NUCLEOTIDE SEQUENCE</scope>
    <source>
        <strain evidence="1">NBRC 1967</strain>
    </source>
</reference>
<sequence>MYNNLVSNKLPNFVQENLQQPSSLMKIMCNLWTKPNLNFFLYYENYAPVKSLIGLLPNPNAKESVLNQVLNFIISLIENSHEQDSNYIETLTIIVSFCLENLVVLLENSSSNEVNSKAVDILLLLVEKDFVTDNDSRKILIDSLNLALDKPKNQVDLNVKSKIIKIIGSLIVDYDCSLEDIIATYTNISALYSAYSDRIIRSVISQLMLNLGNRFSEFELVGTLASDLNAYSTKRINEPDFEIRLNAYREINQREYKKLTNLEWLPIVHTALYFINDENDHSMRSSSSYTLIRFVDSMNLQETKEDAESYLNTLKQLILPKLKIGFRNKNELVQMEYVNVLGHIIEDSKFFNELDDMKCLFQQVDENKDADDNDVDLDDVDAVVEEEPISFFRDINDPQLHRRQKCIQQLTEKIDQLSSTSIAHYILPIIEHYAFYEDDKFRNISNVTLVTIAKLMTKLTWNQFQAIFNRYLANMASNALKPTENVKKEKLRDSVRLVVSVSSALTEFTKSPPKDFPSTNSDSFDKFVLNETIPTLRKVLTKREESTVLLRVPISEALTSLIMCLPTEKITAELPGILTNICHILRARSEQLRDTIRKYLSHIAVSLGVDYLRFIFKELKTALARGPQIHILSFTIHHLLLTMEPYLKHGDLGEVADMIIEVLMNDIFGTASQEKEAEGYNNKMKEIKHNKSFDTGEILAANIFLKDFGHLITPVKYLLQEKLSFKVQNRLDELLRRFSVGLQKNEESGTSDILILSYELYQQSVSFVNDNVKSLAKKDAPLTDVEDHFLVKLDARPNKTQVELCSNFRVLCD</sequence>
<evidence type="ECO:0000313" key="2">
    <source>
        <dbReference type="Proteomes" id="UP001165101"/>
    </source>
</evidence>
<evidence type="ECO:0000313" key="1">
    <source>
        <dbReference type="EMBL" id="GME92508.1"/>
    </source>
</evidence>
<name>A0ACB5TPY5_CANBO</name>
<dbReference type="Proteomes" id="UP001165101">
    <property type="component" value="Unassembled WGS sequence"/>
</dbReference>
<comment type="caution">
    <text evidence="1">The sequence shown here is derived from an EMBL/GenBank/DDBJ whole genome shotgun (WGS) entry which is preliminary data.</text>
</comment>